<evidence type="ECO:0000313" key="1">
    <source>
        <dbReference type="EMBL" id="MFB5738095.1"/>
    </source>
</evidence>
<proteinExistence type="predicted"/>
<name>A0ABV5BS16_9LEPT</name>
<evidence type="ECO:0008006" key="3">
    <source>
        <dbReference type="Google" id="ProtNLM"/>
    </source>
</evidence>
<reference evidence="1 2" key="1">
    <citation type="submission" date="2024-09" db="EMBL/GenBank/DDBJ databases">
        <title>Taxonomic and Genotyping Characterization of Leptospira Strains isolated from Multiple Sources in Colombia highlights the importance of intermediate species.</title>
        <authorList>
            <person name="Torres Higuera L."/>
            <person name="Rojas Tapias D."/>
            <person name="Jimenez Velasquez S."/>
            <person name="Renjifo Ibanez C."/>
        </authorList>
    </citation>
    <scope>NUCLEOTIDE SEQUENCE [LARGE SCALE GENOMIC DNA]</scope>
    <source>
        <strain evidence="1 2">Lep080</strain>
    </source>
</reference>
<sequence length="346" mass="40440">MKKFLPEMWRFFVLSILIFTIGDCVLFRKGERNPYAELYTALPISQSKNYVGLENTDWESRILSLDENAKNYVTALNRIDGFEESPSPSSLYPKFRKDLIAAVKAMPSPVLNLMKKKLVRIYVCEELGGSAVTGMVREKDKVIGGFVILDAKTLDKKANEWITFKENSIYKKEDTRIRMEIESSKDNTRQNAIRYILLHEFGHILSETENIGPNSLQDYRSFSGYPFFHNIWITEKDAESDRTEFPIRPKIQFYRNSVSLEEEWRNIYPILENSIYPTLYAANNADDFFAESFVSYVHVILEKKPWKLQVIRKNKILFEMENGIEKPALDKQRERIGRIFPRSDLP</sequence>
<comment type="caution">
    <text evidence="1">The sequence shown here is derived from an EMBL/GenBank/DDBJ whole genome shotgun (WGS) entry which is preliminary data.</text>
</comment>
<dbReference type="EMBL" id="JBHILJ010000010">
    <property type="protein sequence ID" value="MFB5738095.1"/>
    <property type="molecule type" value="Genomic_DNA"/>
</dbReference>
<dbReference type="InterPro" id="IPR024079">
    <property type="entry name" value="MetalloPept_cat_dom_sf"/>
</dbReference>
<evidence type="ECO:0000313" key="2">
    <source>
        <dbReference type="Proteomes" id="UP001580391"/>
    </source>
</evidence>
<gene>
    <name evidence="1" type="ORF">ACE5IX_16360</name>
</gene>
<organism evidence="1 2">
    <name type="scientific">Leptospira wolffii</name>
    <dbReference type="NCBI Taxonomy" id="409998"/>
    <lineage>
        <taxon>Bacteria</taxon>
        <taxon>Pseudomonadati</taxon>
        <taxon>Spirochaetota</taxon>
        <taxon>Spirochaetia</taxon>
        <taxon>Leptospirales</taxon>
        <taxon>Leptospiraceae</taxon>
        <taxon>Leptospira</taxon>
    </lineage>
</organism>
<dbReference type="Gene3D" id="3.40.390.10">
    <property type="entry name" value="Collagenase (Catalytic Domain)"/>
    <property type="match status" value="1"/>
</dbReference>
<protein>
    <recommendedName>
        <fullName evidence="3">Lipoprotein</fullName>
    </recommendedName>
</protein>
<keyword evidence="2" id="KW-1185">Reference proteome</keyword>
<dbReference type="RefSeq" id="WP_375517549.1">
    <property type="nucleotide sequence ID" value="NZ_JBHILI010000011.1"/>
</dbReference>
<dbReference type="Proteomes" id="UP001580391">
    <property type="component" value="Unassembled WGS sequence"/>
</dbReference>
<accession>A0ABV5BS16</accession>